<feature type="region of interest" description="Disordered" evidence="1">
    <location>
        <begin position="440"/>
        <end position="485"/>
    </location>
</feature>
<evidence type="ECO:0000256" key="1">
    <source>
        <dbReference type="SAM" id="MobiDB-lite"/>
    </source>
</evidence>
<proteinExistence type="predicted"/>
<name>A0ABW4FL10_9PSEU</name>
<evidence type="ECO:0000259" key="2">
    <source>
        <dbReference type="SMART" id="SM00507"/>
    </source>
</evidence>
<keyword evidence="4" id="KW-1185">Reference proteome</keyword>
<dbReference type="SMART" id="SM00507">
    <property type="entry name" value="HNHc"/>
    <property type="match status" value="1"/>
</dbReference>
<sequence length="485" mass="52769">MFESVAPPLRDELADLDLLTWPGPPPDRTWADTAPSGIAALELDVDTADPAGLSDAQLIDAMVGFERQAAWAQARQARIVAEFARRRPPDAKDLAGTDRTCAASPYAPDEVGLALRLSRWSATARIGQSRELVERLPETLGLWQAGRLDERRVTAICDATRHLSVETARAVQERVLPRAPEQTLSQLKAALARAVIAADPEGAERRHTAARRDRRVAVNPEPEGMASLWALLPATDAVAAFGWLTRLARGCGAQDPRSMDARRADLLAALLTGRLTPATDPGGTETGPRPVSPGKPLVQVVMPFTTLLGADQQPCELVGHGPITADHAREIAADATLVRLVYDPRSGTLLDYGRSTYRPPAGLADHVRARDFHCRQPICRRRATDSELDHLIPFPLGPTSEANLATGCSHDHHLKHSPGWQVHALPDGVIEWITPTGHRYRSTPHDYRDDDDPFPQVWAARPPPEQPDLEHSGPASDPADDEPPF</sequence>
<dbReference type="InterPro" id="IPR003615">
    <property type="entry name" value="HNH_nuc"/>
</dbReference>
<dbReference type="EMBL" id="JBHUCP010000007">
    <property type="protein sequence ID" value="MFD1530291.1"/>
    <property type="molecule type" value="Genomic_DNA"/>
</dbReference>
<dbReference type="Proteomes" id="UP001597145">
    <property type="component" value="Unassembled WGS sequence"/>
</dbReference>
<evidence type="ECO:0000313" key="3">
    <source>
        <dbReference type="EMBL" id="MFD1530291.1"/>
    </source>
</evidence>
<organism evidence="3 4">
    <name type="scientific">Pseudonocardia aurantiaca</name>
    <dbReference type="NCBI Taxonomy" id="75290"/>
    <lineage>
        <taxon>Bacteria</taxon>
        <taxon>Bacillati</taxon>
        <taxon>Actinomycetota</taxon>
        <taxon>Actinomycetes</taxon>
        <taxon>Pseudonocardiales</taxon>
        <taxon>Pseudonocardiaceae</taxon>
        <taxon>Pseudonocardia</taxon>
    </lineage>
</organism>
<dbReference type="CDD" id="cd00085">
    <property type="entry name" value="HNHc"/>
    <property type="match status" value="1"/>
</dbReference>
<accession>A0ABW4FL10</accession>
<dbReference type="InterPro" id="IPR003870">
    <property type="entry name" value="DUF222"/>
</dbReference>
<reference evidence="4" key="1">
    <citation type="journal article" date="2019" name="Int. J. Syst. Evol. Microbiol.">
        <title>The Global Catalogue of Microorganisms (GCM) 10K type strain sequencing project: providing services to taxonomists for standard genome sequencing and annotation.</title>
        <authorList>
            <consortium name="The Broad Institute Genomics Platform"/>
            <consortium name="The Broad Institute Genome Sequencing Center for Infectious Disease"/>
            <person name="Wu L."/>
            <person name="Ma J."/>
        </authorList>
    </citation>
    <scope>NUCLEOTIDE SEQUENCE [LARGE SCALE GENOMIC DNA]</scope>
    <source>
        <strain evidence="4">JCM 12165</strain>
    </source>
</reference>
<evidence type="ECO:0000313" key="4">
    <source>
        <dbReference type="Proteomes" id="UP001597145"/>
    </source>
</evidence>
<comment type="caution">
    <text evidence="3">The sequence shown here is derived from an EMBL/GenBank/DDBJ whole genome shotgun (WGS) entry which is preliminary data.</text>
</comment>
<gene>
    <name evidence="3" type="ORF">ACFSCY_12635</name>
</gene>
<dbReference type="Pfam" id="PF02720">
    <property type="entry name" value="DUF222"/>
    <property type="match status" value="1"/>
</dbReference>
<protein>
    <submittedName>
        <fullName evidence="3">DUF222 domain-containing protein</fullName>
    </submittedName>
</protein>
<feature type="region of interest" description="Disordered" evidence="1">
    <location>
        <begin position="275"/>
        <end position="295"/>
    </location>
</feature>
<dbReference type="RefSeq" id="WP_343977248.1">
    <property type="nucleotide sequence ID" value="NZ_BAAAJG010000008.1"/>
</dbReference>
<feature type="domain" description="HNH nuclease" evidence="2">
    <location>
        <begin position="362"/>
        <end position="413"/>
    </location>
</feature>